<sequence length="216" mass="26152">MWYSRIRCPFKKLLEYNSKYFSKNGFIQMIERVYIDGEFNAGRRSFHIYCTKYITETTNMHSNPVRKNVKKEGGVSSLGIDIVDKIYEKYYFIYSKGLSYYDYDYKHSNKNEVKKRIVVRIINSVTVLQRAWRTYKLRPETWASRVWNIVKNDTTPNEKKFLGITLHDIRIPDNQYIWYVDRKILAKDIPAYHQKCRYNNYTSREWAEKKKDQLKA</sequence>
<dbReference type="Proteomes" id="UP000789405">
    <property type="component" value="Unassembled WGS sequence"/>
</dbReference>
<dbReference type="OrthoDB" id="2352100at2759"/>
<proteinExistence type="predicted"/>
<dbReference type="AlphaFoldDB" id="A0A9N9K040"/>
<organism evidence="1 2">
    <name type="scientific">Dentiscutata erythropus</name>
    <dbReference type="NCBI Taxonomy" id="1348616"/>
    <lineage>
        <taxon>Eukaryota</taxon>
        <taxon>Fungi</taxon>
        <taxon>Fungi incertae sedis</taxon>
        <taxon>Mucoromycota</taxon>
        <taxon>Glomeromycotina</taxon>
        <taxon>Glomeromycetes</taxon>
        <taxon>Diversisporales</taxon>
        <taxon>Gigasporaceae</taxon>
        <taxon>Dentiscutata</taxon>
    </lineage>
</organism>
<reference evidence="1" key="1">
    <citation type="submission" date="2021-06" db="EMBL/GenBank/DDBJ databases">
        <authorList>
            <person name="Kallberg Y."/>
            <person name="Tangrot J."/>
            <person name="Rosling A."/>
        </authorList>
    </citation>
    <scope>NUCLEOTIDE SEQUENCE</scope>
    <source>
        <strain evidence="1">MA453B</strain>
    </source>
</reference>
<accession>A0A9N9K040</accession>
<comment type="caution">
    <text evidence="1">The sequence shown here is derived from an EMBL/GenBank/DDBJ whole genome shotgun (WGS) entry which is preliminary data.</text>
</comment>
<protein>
    <submittedName>
        <fullName evidence="1">22050_t:CDS:1</fullName>
    </submittedName>
</protein>
<keyword evidence="2" id="KW-1185">Reference proteome</keyword>
<evidence type="ECO:0000313" key="2">
    <source>
        <dbReference type="Proteomes" id="UP000789405"/>
    </source>
</evidence>
<evidence type="ECO:0000313" key="1">
    <source>
        <dbReference type="EMBL" id="CAG8805716.1"/>
    </source>
</evidence>
<dbReference type="EMBL" id="CAJVPY010040397">
    <property type="protein sequence ID" value="CAG8805716.1"/>
    <property type="molecule type" value="Genomic_DNA"/>
</dbReference>
<gene>
    <name evidence="1" type="ORF">DERYTH_LOCUS24330</name>
</gene>
<name>A0A9N9K040_9GLOM</name>